<keyword evidence="1" id="KW-0812">Transmembrane</keyword>
<keyword evidence="3" id="KW-1185">Reference proteome</keyword>
<feature type="transmembrane region" description="Helical" evidence="1">
    <location>
        <begin position="20"/>
        <end position="42"/>
    </location>
</feature>
<dbReference type="STRING" id="231916.A0A409Y685"/>
<dbReference type="AlphaFoldDB" id="A0A409Y685"/>
<proteinExistence type="predicted"/>
<accession>A0A409Y685</accession>
<dbReference type="Proteomes" id="UP000284706">
    <property type="component" value="Unassembled WGS sequence"/>
</dbReference>
<gene>
    <name evidence="2" type="ORF">CVT26_013880</name>
</gene>
<comment type="caution">
    <text evidence="2">The sequence shown here is derived from an EMBL/GenBank/DDBJ whole genome shotgun (WGS) entry which is preliminary data.</text>
</comment>
<dbReference type="EMBL" id="NHYE01001107">
    <property type="protein sequence ID" value="PPQ98479.1"/>
    <property type="molecule type" value="Genomic_DNA"/>
</dbReference>
<sequence>MTNALVPGANIVLELDTLAAIIAAAAYGIVLTLYIFTVLALVKSGDKYTTKKRIILLAYITLSLLLSTTAYVSSMLYIVETVFDVQLLNGRVRLRDAAWIYPLSILVTDAFMILRCVALYRGLSKKLRIFLIEGLEWFKFILPKKFTQAEGILGFAFLSASLFANVTLSALISFRIIQLQRNNHEVLRVAQGSVYTRIVIMCIESCAMIVVFEVAYIVIYNIPPNQGANHGSLIPLLLIPHICAISSYLIICRVAQGLDVATQIDLSPDFPQTANRETSHPSTGLQFALSAHTQSDEDV</sequence>
<protein>
    <recommendedName>
        <fullName evidence="4">G-protein coupled receptors family 1 profile domain-containing protein</fullName>
    </recommendedName>
</protein>
<organism evidence="2 3">
    <name type="scientific">Gymnopilus dilepis</name>
    <dbReference type="NCBI Taxonomy" id="231916"/>
    <lineage>
        <taxon>Eukaryota</taxon>
        <taxon>Fungi</taxon>
        <taxon>Dikarya</taxon>
        <taxon>Basidiomycota</taxon>
        <taxon>Agaricomycotina</taxon>
        <taxon>Agaricomycetes</taxon>
        <taxon>Agaricomycetidae</taxon>
        <taxon>Agaricales</taxon>
        <taxon>Agaricineae</taxon>
        <taxon>Hymenogastraceae</taxon>
        <taxon>Gymnopilus</taxon>
    </lineage>
</organism>
<evidence type="ECO:0008006" key="4">
    <source>
        <dbReference type="Google" id="ProtNLM"/>
    </source>
</evidence>
<name>A0A409Y685_9AGAR</name>
<dbReference type="InParanoid" id="A0A409Y685"/>
<evidence type="ECO:0000313" key="2">
    <source>
        <dbReference type="EMBL" id="PPQ98479.1"/>
    </source>
</evidence>
<feature type="transmembrane region" description="Helical" evidence="1">
    <location>
        <begin position="54"/>
        <end position="79"/>
    </location>
</feature>
<evidence type="ECO:0000313" key="3">
    <source>
        <dbReference type="Proteomes" id="UP000284706"/>
    </source>
</evidence>
<reference evidence="2 3" key="1">
    <citation type="journal article" date="2018" name="Evol. Lett.">
        <title>Horizontal gene cluster transfer increased hallucinogenic mushroom diversity.</title>
        <authorList>
            <person name="Reynolds H.T."/>
            <person name="Vijayakumar V."/>
            <person name="Gluck-Thaler E."/>
            <person name="Korotkin H.B."/>
            <person name="Matheny P.B."/>
            <person name="Slot J.C."/>
        </authorList>
    </citation>
    <scope>NUCLEOTIDE SEQUENCE [LARGE SCALE GENOMIC DNA]</scope>
    <source>
        <strain evidence="2 3">SRW20</strain>
    </source>
</reference>
<evidence type="ECO:0000256" key="1">
    <source>
        <dbReference type="SAM" id="Phobius"/>
    </source>
</evidence>
<keyword evidence="1" id="KW-1133">Transmembrane helix</keyword>
<feature type="transmembrane region" description="Helical" evidence="1">
    <location>
        <begin position="99"/>
        <end position="120"/>
    </location>
</feature>
<keyword evidence="1" id="KW-0472">Membrane</keyword>
<dbReference type="OrthoDB" id="3265563at2759"/>
<feature type="transmembrane region" description="Helical" evidence="1">
    <location>
        <begin position="232"/>
        <end position="251"/>
    </location>
</feature>
<feature type="transmembrane region" description="Helical" evidence="1">
    <location>
        <begin position="198"/>
        <end position="220"/>
    </location>
</feature>